<evidence type="ECO:0000256" key="1">
    <source>
        <dbReference type="SAM" id="MobiDB-lite"/>
    </source>
</evidence>
<sequence>MEYSNPTRQPCSWYDGSNYGQTVISSQYDFEPSDSRQYQTHSPASDQSSYDQVPSLGTSSNNSISDTYCEDSFPLSNSFFTTPTTPIQDLDFDLSGSGGFLLAQPSPMSPPSPLSPPSAVFNPQPDSLICPHGCKRRKPFGRTYELKRHMKEQHRCLHDYCKDVLFKDPTEKKDHEEQHHGRELGFRCGVCELKGLCPRPFQRGAKLKKHFKDEHGVDLDIWYFHCTHESCYLSRTCGGIFFITQDELNEHNGLFHSPLDFVVNEHSSTSRQPADMSHSVNFGKRHGDHGPGFDAKRSKNQGNDTILLPPTVIDNVPSAVEPNSIRTQVIIQPSATTNISDKRDSIASISSRALPHSSEPLEEIIPVSVIELHAATRHSEWNLVLGKLAQCNLKPTFVGKLEVIKLRGHCTEDDMKRGRMILTELINEAKPSVFPNEDTDKPSESKLPTSFNQECRCPGPIEAMDPEQDKDIIVAWNERFLPDLLRMVKGAKIEGSCSASLVRLDTGNGKHPIVRFQSSGNQGKESRKLFQESVNEFCFKNQLEDLTVQFTEGKMVQLMAGQSSLSVTNDPPTNWKFPHPRRYWRETGMSGSIGPAGCPHVSATVGGYISVDGQLLMLSVAHFLTICRRCPPALRITSPSISDLHSVKRQVGEKLKDIQLRIARSGPTDEIPLESVKETLFSGEDGQELIEYQRIEREAEAGEIGFATLQVQNDQPLRLSTTPHPIQGFVHHRMDWSLSAVDGSRQGQNRHRHPRKFEPSVEDLSLEKVNKHGTGVICTKHEDVEGGEDVFYVGTTSGLREGKVNKALVAYVNERGQQSQECSIIVPGCENSKDSDFQGDSGAWIMRQDNSLIGLLWGWVNGNLLFTPIVDVFADITALIGCRRIKLPEYSHPQAPGMCARTSCSSTRDNSPERKVQSAEVPDLSPVTISLHGISGSKVRRRQSSGASSTCSLPSLQSSSSSSDSEDIGPETPPLQTFDMKLPMRMKTDPLPIRSLPKTFEWEFIRHEEAIMDTETSMVLVREPIAA</sequence>
<feature type="domain" description="C2H2-type" evidence="2">
    <location>
        <begin position="224"/>
        <end position="256"/>
    </location>
</feature>
<feature type="compositionally biased region" description="Low complexity" evidence="1">
    <location>
        <begin position="948"/>
        <end position="963"/>
    </location>
</feature>
<protein>
    <recommendedName>
        <fullName evidence="2">C2H2-type domain-containing protein</fullName>
    </recommendedName>
</protein>
<accession>A0A6A5VZ65</accession>
<reference evidence="3" key="1">
    <citation type="journal article" date="2020" name="Stud. Mycol.">
        <title>101 Dothideomycetes genomes: a test case for predicting lifestyles and emergence of pathogens.</title>
        <authorList>
            <person name="Haridas S."/>
            <person name="Albert R."/>
            <person name="Binder M."/>
            <person name="Bloem J."/>
            <person name="Labutti K."/>
            <person name="Salamov A."/>
            <person name="Andreopoulos B."/>
            <person name="Baker S."/>
            <person name="Barry K."/>
            <person name="Bills G."/>
            <person name="Bluhm B."/>
            <person name="Cannon C."/>
            <person name="Castanera R."/>
            <person name="Culley D."/>
            <person name="Daum C."/>
            <person name="Ezra D."/>
            <person name="Gonzalez J."/>
            <person name="Henrissat B."/>
            <person name="Kuo A."/>
            <person name="Liang C."/>
            <person name="Lipzen A."/>
            <person name="Lutzoni F."/>
            <person name="Magnuson J."/>
            <person name="Mondo S."/>
            <person name="Nolan M."/>
            <person name="Ohm R."/>
            <person name="Pangilinan J."/>
            <person name="Park H.-J."/>
            <person name="Ramirez L."/>
            <person name="Alfaro M."/>
            <person name="Sun H."/>
            <person name="Tritt A."/>
            <person name="Yoshinaga Y."/>
            <person name="Zwiers L.-H."/>
            <person name="Turgeon B."/>
            <person name="Goodwin S."/>
            <person name="Spatafora J."/>
            <person name="Crous P."/>
            <person name="Grigoriev I."/>
        </authorList>
    </citation>
    <scope>NUCLEOTIDE SEQUENCE</scope>
    <source>
        <strain evidence="3">CBS 123094</strain>
    </source>
</reference>
<dbReference type="OrthoDB" id="5242988at2759"/>
<dbReference type="InterPro" id="IPR013087">
    <property type="entry name" value="Znf_C2H2_type"/>
</dbReference>
<feature type="domain" description="C2H2-type" evidence="2">
    <location>
        <begin position="186"/>
        <end position="215"/>
    </location>
</feature>
<dbReference type="EMBL" id="ML977653">
    <property type="protein sequence ID" value="KAF1994720.1"/>
    <property type="molecule type" value="Genomic_DNA"/>
</dbReference>
<dbReference type="AlphaFoldDB" id="A0A6A5VZ65"/>
<feature type="region of interest" description="Disordered" evidence="1">
    <location>
        <begin position="24"/>
        <end position="61"/>
    </location>
</feature>
<evidence type="ECO:0000313" key="4">
    <source>
        <dbReference type="Proteomes" id="UP000799779"/>
    </source>
</evidence>
<feature type="domain" description="C2H2-type" evidence="2">
    <location>
        <begin position="128"/>
        <end position="154"/>
    </location>
</feature>
<name>A0A6A5VZ65_9PLEO</name>
<evidence type="ECO:0000313" key="3">
    <source>
        <dbReference type="EMBL" id="KAF1994720.1"/>
    </source>
</evidence>
<dbReference type="SMART" id="SM00355">
    <property type="entry name" value="ZnF_C2H2"/>
    <property type="match status" value="3"/>
</dbReference>
<keyword evidence="4" id="KW-1185">Reference proteome</keyword>
<feature type="region of interest" description="Disordered" evidence="1">
    <location>
        <begin position="935"/>
        <end position="980"/>
    </location>
</feature>
<dbReference type="Proteomes" id="UP000799779">
    <property type="component" value="Unassembled WGS sequence"/>
</dbReference>
<feature type="region of interest" description="Disordered" evidence="1">
    <location>
        <begin position="895"/>
        <end position="922"/>
    </location>
</feature>
<proteinExistence type="predicted"/>
<evidence type="ECO:0000259" key="2">
    <source>
        <dbReference type="SMART" id="SM00355"/>
    </source>
</evidence>
<feature type="compositionally biased region" description="Polar residues" evidence="1">
    <location>
        <begin position="35"/>
        <end position="61"/>
    </location>
</feature>
<gene>
    <name evidence="3" type="ORF">P154DRAFT_581574</name>
</gene>
<organism evidence="3 4">
    <name type="scientific">Amniculicola lignicola CBS 123094</name>
    <dbReference type="NCBI Taxonomy" id="1392246"/>
    <lineage>
        <taxon>Eukaryota</taxon>
        <taxon>Fungi</taxon>
        <taxon>Dikarya</taxon>
        <taxon>Ascomycota</taxon>
        <taxon>Pezizomycotina</taxon>
        <taxon>Dothideomycetes</taxon>
        <taxon>Pleosporomycetidae</taxon>
        <taxon>Pleosporales</taxon>
        <taxon>Amniculicolaceae</taxon>
        <taxon>Amniculicola</taxon>
    </lineage>
</organism>
<feature type="region of interest" description="Disordered" evidence="1">
    <location>
        <begin position="432"/>
        <end position="451"/>
    </location>
</feature>